<name>C4WLU2_9HYPH</name>
<dbReference type="HOGENOM" id="CLU_020336_50_3_5"/>
<sequence length="269" mass="29292">MQEEKAVQFASVNDVVIHYDFQRAAAEKPVLVFINSLGTDLRIWDEVRLRLGNDVSVLVYDKRGHGLSDIGNTPYTIELLAADLTALLDKLSIKRAIICGLSVGGLIAQGVVAARPDLVTGLVLSNTAHKIGTADMWDARIAAIRENGLASILDATMPRWFTPAYRHPDNPSYRAYCNMFVRQPLEGYAATCAALRDADLTQVAKKISVPTLCLVGEQDGSTPPAIARELAGLVPQADFAEIADCGHIPCVEQPDAYVSLLRNFITNRF</sequence>
<organism evidence="2 3">
    <name type="scientific">Brucella intermedia LMG 3301</name>
    <dbReference type="NCBI Taxonomy" id="641118"/>
    <lineage>
        <taxon>Bacteria</taxon>
        <taxon>Pseudomonadati</taxon>
        <taxon>Pseudomonadota</taxon>
        <taxon>Alphaproteobacteria</taxon>
        <taxon>Hyphomicrobiales</taxon>
        <taxon>Brucellaceae</taxon>
        <taxon>Brucella/Ochrobactrum group</taxon>
        <taxon>Brucella</taxon>
    </lineage>
</organism>
<dbReference type="Gene3D" id="3.40.50.1820">
    <property type="entry name" value="alpha/beta hydrolase"/>
    <property type="match status" value="1"/>
</dbReference>
<dbReference type="ESTHER" id="9rhiz-c4wlu2">
    <property type="family name" value="Carboxymethylbutenolide_lactonase"/>
</dbReference>
<comment type="caution">
    <text evidence="2">The sequence shown here is derived from an EMBL/GenBank/DDBJ whole genome shotgun (WGS) entry which is preliminary data.</text>
</comment>
<dbReference type="InterPro" id="IPR026968">
    <property type="entry name" value="PcaD/CatD"/>
</dbReference>
<keyword evidence="2" id="KW-0328">Glycosyltransferase</keyword>
<keyword evidence="2" id="KW-0808">Transferase</keyword>
<dbReference type="EC" id="2.4.99.-" evidence="2"/>
<evidence type="ECO:0000259" key="1">
    <source>
        <dbReference type="Pfam" id="PF12697"/>
    </source>
</evidence>
<dbReference type="InterPro" id="IPR050228">
    <property type="entry name" value="Carboxylesterase_BioH"/>
</dbReference>
<dbReference type="Pfam" id="PF12697">
    <property type="entry name" value="Abhydrolase_6"/>
    <property type="match status" value="1"/>
</dbReference>
<dbReference type="GO" id="GO:0042952">
    <property type="term" value="P:beta-ketoadipate pathway"/>
    <property type="evidence" value="ECO:0007669"/>
    <property type="project" value="InterPro"/>
</dbReference>
<reference evidence="2 3" key="1">
    <citation type="submission" date="2009-05" db="EMBL/GenBank/DDBJ databases">
        <authorList>
            <person name="Setubal J.C."/>
            <person name="Boyle S."/>
            <person name="Crasta O.R."/>
            <person name="Gillespie J.J."/>
            <person name="Kenyon R.W."/>
            <person name="Lu J."/>
            <person name="Mane S."/>
            <person name="Nagrani S."/>
            <person name="Shallom J.M."/>
            <person name="Shallom S."/>
            <person name="Shukla M."/>
            <person name="Snyder E.E."/>
            <person name="Sobral B.W."/>
            <person name="Wattam A.R."/>
            <person name="Will R."/>
            <person name="Williams K."/>
            <person name="Yoo H."/>
            <person name="Munk C."/>
            <person name="Tapia R."/>
            <person name="Green L."/>
            <person name="Rogers Y."/>
            <person name="Detter J.C."/>
            <person name="Bruce D."/>
            <person name="Brettin T.S."/>
            <person name="Tsolis R."/>
        </authorList>
    </citation>
    <scope>NUCLEOTIDE SEQUENCE [LARGE SCALE GENOMIC DNA]</scope>
    <source>
        <strain evidence="2 3">LMG 3301</strain>
    </source>
</reference>
<dbReference type="InterPro" id="IPR000073">
    <property type="entry name" value="AB_hydrolase_1"/>
</dbReference>
<feature type="domain" description="AB hydrolase-1" evidence="1">
    <location>
        <begin position="31"/>
        <end position="259"/>
    </location>
</feature>
<proteinExistence type="predicted"/>
<evidence type="ECO:0000313" key="2">
    <source>
        <dbReference type="EMBL" id="EEQ93642.1"/>
    </source>
</evidence>
<accession>C4WLU2</accession>
<gene>
    <name evidence="2" type="primary">pcaD</name>
    <name evidence="2" type="ORF">OINT_2000811</name>
</gene>
<evidence type="ECO:0000313" key="3">
    <source>
        <dbReference type="Proteomes" id="UP000004386"/>
    </source>
</evidence>
<dbReference type="NCBIfam" id="TIGR02427">
    <property type="entry name" value="protocat_pcaD"/>
    <property type="match status" value="1"/>
</dbReference>
<dbReference type="AlphaFoldDB" id="C4WLU2"/>
<dbReference type="SUPFAM" id="SSF53474">
    <property type="entry name" value="alpha/beta-Hydrolases"/>
    <property type="match status" value="1"/>
</dbReference>
<protein>
    <submittedName>
        <fullName evidence="2">3-oxoadipate enol-lactonase</fullName>
        <ecNumber evidence="2">2.4.99.-</ecNumber>
    </submittedName>
</protein>
<dbReference type="PANTHER" id="PTHR43194">
    <property type="entry name" value="HYDROLASE ALPHA/BETA FOLD FAMILY"/>
    <property type="match status" value="1"/>
</dbReference>
<dbReference type="Proteomes" id="UP000004386">
    <property type="component" value="Unassembled WGS sequence"/>
</dbReference>
<dbReference type="InterPro" id="IPR029058">
    <property type="entry name" value="AB_hydrolase_fold"/>
</dbReference>
<dbReference type="GO" id="GO:0047570">
    <property type="term" value="F:3-oxoadipate enol-lactonase activity"/>
    <property type="evidence" value="ECO:0007669"/>
    <property type="project" value="InterPro"/>
</dbReference>
<dbReference type="PANTHER" id="PTHR43194:SF2">
    <property type="entry name" value="PEROXISOMAL MEMBRANE PROTEIN LPX1"/>
    <property type="match status" value="1"/>
</dbReference>
<dbReference type="GO" id="GO:0016757">
    <property type="term" value="F:glycosyltransferase activity"/>
    <property type="evidence" value="ECO:0007669"/>
    <property type="project" value="UniProtKB-KW"/>
</dbReference>
<dbReference type="EMBL" id="ACQA01000002">
    <property type="protein sequence ID" value="EEQ93642.1"/>
    <property type="molecule type" value="Genomic_DNA"/>
</dbReference>